<proteinExistence type="predicted"/>
<gene>
    <name evidence="2" type="ORF">DKT68_13405</name>
</gene>
<accession>A0A317D878</accession>
<comment type="caution">
    <text evidence="2">The sequence shown here is derived from an EMBL/GenBank/DDBJ whole genome shotgun (WGS) entry which is preliminary data.</text>
</comment>
<feature type="transmembrane region" description="Helical" evidence="1">
    <location>
        <begin position="6"/>
        <end position="28"/>
    </location>
</feature>
<name>A0A317D878_9ACTN</name>
<reference evidence="2 3" key="1">
    <citation type="submission" date="2018-05" db="EMBL/GenBank/DDBJ databases">
        <title>Micromonospora atacamensis sp. nov., a novel actinobacteria isolated from high altitude Atacama Desert soil.</title>
        <authorList>
            <person name="Carro L."/>
            <person name="Golinska P."/>
            <person name="Klenk H.-P."/>
            <person name="Goodfellow M."/>
        </authorList>
    </citation>
    <scope>NUCLEOTIDE SEQUENCE [LARGE SCALE GENOMIC DNA]</scope>
    <source>
        <strain evidence="2 3">5R2A7</strain>
    </source>
</reference>
<keyword evidence="1" id="KW-0812">Transmembrane</keyword>
<keyword evidence="1" id="KW-1133">Transmembrane helix</keyword>
<protein>
    <submittedName>
        <fullName evidence="2">Uncharacterized protein</fullName>
    </submittedName>
</protein>
<sequence length="194" mass="21549">MVPVSLIQAGVTAATTMLAVLIGGWLTVRAQDRLWRRDQDRQWRDIRLNAYTDFIGAVREYVAFVLNPAARITAVPRTRDPGDLMPFFDDEGTRYRERLESTKTALRLVAGQVEVVSGSSELVRQARLLAAARAGSGIEALPADRFDALWQAERRFIDVARAELGLPSAFAPGPVSTQLPPDTEHFIGFRRRTG</sequence>
<keyword evidence="3" id="KW-1185">Reference proteome</keyword>
<evidence type="ECO:0000313" key="2">
    <source>
        <dbReference type="EMBL" id="PWR08983.1"/>
    </source>
</evidence>
<dbReference type="AlphaFoldDB" id="A0A317D878"/>
<evidence type="ECO:0000313" key="3">
    <source>
        <dbReference type="Proteomes" id="UP000245410"/>
    </source>
</evidence>
<keyword evidence="1" id="KW-0472">Membrane</keyword>
<dbReference type="EMBL" id="QGKR01000186">
    <property type="protein sequence ID" value="PWR08983.1"/>
    <property type="molecule type" value="Genomic_DNA"/>
</dbReference>
<dbReference type="Proteomes" id="UP000245410">
    <property type="component" value="Unassembled WGS sequence"/>
</dbReference>
<organism evidence="2 3">
    <name type="scientific">Micromonospora acroterricola</name>
    <dbReference type="NCBI Taxonomy" id="2202421"/>
    <lineage>
        <taxon>Bacteria</taxon>
        <taxon>Bacillati</taxon>
        <taxon>Actinomycetota</taxon>
        <taxon>Actinomycetes</taxon>
        <taxon>Micromonosporales</taxon>
        <taxon>Micromonosporaceae</taxon>
        <taxon>Micromonospora</taxon>
    </lineage>
</organism>
<evidence type="ECO:0000256" key="1">
    <source>
        <dbReference type="SAM" id="Phobius"/>
    </source>
</evidence>